<keyword evidence="2 4" id="KW-0560">Oxidoreductase</keyword>
<dbReference type="AlphaFoldDB" id="A0A7J5ATE8"/>
<dbReference type="InterPro" id="IPR005255">
    <property type="entry name" value="PdxA_fam"/>
</dbReference>
<evidence type="ECO:0000256" key="3">
    <source>
        <dbReference type="ARBA" id="ARBA00023027"/>
    </source>
</evidence>
<dbReference type="PANTHER" id="PTHR30004">
    <property type="entry name" value="4-HYDROXYTHREONINE-4-PHOSPHATE DEHYDROGENASE"/>
    <property type="match status" value="1"/>
</dbReference>
<dbReference type="Pfam" id="PF04166">
    <property type="entry name" value="PdxA"/>
    <property type="match status" value="1"/>
</dbReference>
<keyword evidence="1" id="KW-0479">Metal-binding</keyword>
<evidence type="ECO:0000313" key="5">
    <source>
        <dbReference type="Proteomes" id="UP000467305"/>
    </source>
</evidence>
<dbReference type="GO" id="GO:0050570">
    <property type="term" value="F:4-hydroxythreonine-4-phosphate dehydrogenase activity"/>
    <property type="evidence" value="ECO:0007669"/>
    <property type="project" value="UniProtKB-EC"/>
</dbReference>
<name>A0A7J5ATE8_9FLAO</name>
<dbReference type="RefSeq" id="WP_150898452.1">
    <property type="nucleotide sequence ID" value="NZ_CANMHX010000005.1"/>
</dbReference>
<keyword evidence="3" id="KW-0520">NAD</keyword>
<keyword evidence="5" id="KW-1185">Reference proteome</keyword>
<dbReference type="SUPFAM" id="SSF53659">
    <property type="entry name" value="Isocitrate/Isopropylmalate dehydrogenase-like"/>
    <property type="match status" value="1"/>
</dbReference>
<proteinExistence type="predicted"/>
<comment type="caution">
    <text evidence="4">The sequence shown here is derived from an EMBL/GenBank/DDBJ whole genome shotgun (WGS) entry which is preliminary data.</text>
</comment>
<reference evidence="4 5" key="1">
    <citation type="submission" date="2019-09" db="EMBL/GenBank/DDBJ databases">
        <authorList>
            <person name="Cao W.R."/>
        </authorList>
    </citation>
    <scope>NUCLEOTIDE SEQUENCE [LARGE SCALE GENOMIC DNA]</scope>
    <source>
        <strain evidence="5">a4</strain>
    </source>
</reference>
<dbReference type="EMBL" id="WAAU01000003">
    <property type="protein sequence ID" value="KAB1160824.1"/>
    <property type="molecule type" value="Genomic_DNA"/>
</dbReference>
<dbReference type="EC" id="1.1.1.262" evidence="4"/>
<dbReference type="Proteomes" id="UP000467305">
    <property type="component" value="Unassembled WGS sequence"/>
</dbReference>
<evidence type="ECO:0000256" key="1">
    <source>
        <dbReference type="ARBA" id="ARBA00022723"/>
    </source>
</evidence>
<dbReference type="OrthoDB" id="9801783at2"/>
<protein>
    <submittedName>
        <fullName evidence="4">4-hydroxythreonine-4-phosphate dehydrogenase PdxA</fullName>
        <ecNumber evidence="4">1.1.1.262</ecNumber>
    </submittedName>
</protein>
<gene>
    <name evidence="4" type="primary">pdxA</name>
    <name evidence="4" type="ORF">F7018_02810</name>
</gene>
<accession>A0A7J5ATE8</accession>
<evidence type="ECO:0000256" key="2">
    <source>
        <dbReference type="ARBA" id="ARBA00023002"/>
    </source>
</evidence>
<dbReference type="GO" id="GO:0046872">
    <property type="term" value="F:metal ion binding"/>
    <property type="evidence" value="ECO:0007669"/>
    <property type="project" value="UniProtKB-KW"/>
</dbReference>
<organism evidence="4 5">
    <name type="scientific">Tenacibaculum aiptasiae</name>
    <dbReference type="NCBI Taxonomy" id="426481"/>
    <lineage>
        <taxon>Bacteria</taxon>
        <taxon>Pseudomonadati</taxon>
        <taxon>Bacteroidota</taxon>
        <taxon>Flavobacteriia</taxon>
        <taxon>Flavobacteriales</taxon>
        <taxon>Flavobacteriaceae</taxon>
        <taxon>Tenacibaculum</taxon>
    </lineage>
</organism>
<dbReference type="GO" id="GO:0051287">
    <property type="term" value="F:NAD binding"/>
    <property type="evidence" value="ECO:0007669"/>
    <property type="project" value="InterPro"/>
</dbReference>
<dbReference type="Gene3D" id="3.40.718.10">
    <property type="entry name" value="Isopropylmalate Dehydrogenase"/>
    <property type="match status" value="1"/>
</dbReference>
<dbReference type="PANTHER" id="PTHR30004:SF6">
    <property type="entry name" value="D-THREONATE 4-PHOSPHATE DEHYDROGENASE"/>
    <property type="match status" value="1"/>
</dbReference>
<sequence length="344" mass="37903">MDNTNKIIVGISVGDINGIGIEIILKTFEDKRMLDFCTPVLFASNKLISYHKKNLKLNNSIHSINSIDKITHGKINLVNSWKEEVKIELGKTTKIGGKFAHKSLKAATTALKNDAIDILLTAPISKDNIQSEEFNFPGHTEYLEENLEGKSLMILMTDELRIGLITGHIPISQVAETITPELIEAKVDIMHTSLKQDFNINKPKIAVLGLNPHCGDKGIIGKEDDEIIRPTIAKIKDAGKLVFGPYAADGFFGSKTYKQFDGVLAMYHDQGLAPFKALSFGNGVNFTAGLSKVRTSPDHGTGFDIAGKNKANPSSFKEALFTSLQIFKNRKQHKELTKNTLKVK</sequence>
<evidence type="ECO:0000313" key="4">
    <source>
        <dbReference type="EMBL" id="KAB1160824.1"/>
    </source>
</evidence>
<dbReference type="NCBIfam" id="TIGR00557">
    <property type="entry name" value="pdxA"/>
    <property type="match status" value="1"/>
</dbReference>